<evidence type="ECO:0000256" key="1">
    <source>
        <dbReference type="SAM" id="MobiDB-lite"/>
    </source>
</evidence>
<sequence>MKKKPSSLECKKLEIYSSEIIALQYKVDEISRILKEIHQVDDDEEEQRSSSTSTAPTWHISPKSGTGIANVLNITYAECTQLSTDDLLKRLTHEKEQSTSIAVKKLQAVATISKSLLQLAHIRNKIKP</sequence>
<dbReference type="RefSeq" id="WP_006688405.1">
    <property type="nucleotide sequence ID" value="NZ_GG730306.1"/>
</dbReference>
<evidence type="ECO:0000313" key="3">
    <source>
        <dbReference type="Proteomes" id="UP000003880"/>
    </source>
</evidence>
<dbReference type="HOGENOM" id="CLU_1955742_0_0_6"/>
<comment type="caution">
    <text evidence="2">The sequence shown here is derived from an EMBL/GenBank/DDBJ whole genome shotgun (WGS) entry which is preliminary data.</text>
</comment>
<accession>D4BL50</accession>
<evidence type="ECO:0000313" key="2">
    <source>
        <dbReference type="EMBL" id="EFE05369.1"/>
    </source>
</evidence>
<organism evidence="2 3">
    <name type="scientific">Citrobacter youngae ATCC 29220</name>
    <dbReference type="NCBI Taxonomy" id="500640"/>
    <lineage>
        <taxon>Bacteria</taxon>
        <taxon>Pseudomonadati</taxon>
        <taxon>Pseudomonadota</taxon>
        <taxon>Gammaproteobacteria</taxon>
        <taxon>Enterobacterales</taxon>
        <taxon>Enterobacteriaceae</taxon>
        <taxon>Citrobacter</taxon>
        <taxon>Citrobacter freundii complex</taxon>
    </lineage>
</organism>
<proteinExistence type="predicted"/>
<reference evidence="2 3" key="1">
    <citation type="submission" date="2010-02" db="EMBL/GenBank/DDBJ databases">
        <authorList>
            <person name="Weinstock G."/>
            <person name="Sodergren E."/>
            <person name="Clifton S."/>
            <person name="Fulton L."/>
            <person name="Fulton B."/>
            <person name="Courtney L."/>
            <person name="Fronick C."/>
            <person name="Harrison M."/>
            <person name="Strong C."/>
            <person name="Farmer C."/>
            <person name="Delahaunty K."/>
            <person name="Markovic C."/>
            <person name="Hall O."/>
            <person name="Minx P."/>
            <person name="Tomlinson C."/>
            <person name="Mitreva M."/>
            <person name="Nelson J."/>
            <person name="Hou S."/>
            <person name="Wollam A."/>
            <person name="Pepin K.H."/>
            <person name="Johnson M."/>
            <person name="Bhonagiri V."/>
            <person name="Zhang X."/>
            <person name="Suruliraj S."/>
            <person name="Warren W."/>
            <person name="Chinwalla A."/>
            <person name="Mardis E.R."/>
            <person name="Wilson R.K."/>
        </authorList>
    </citation>
    <scope>NUCLEOTIDE SEQUENCE [LARGE SCALE GENOMIC DNA]</scope>
    <source>
        <strain evidence="2 3">ATCC 29220</strain>
    </source>
</reference>
<name>D4BL50_9ENTR</name>
<protein>
    <submittedName>
        <fullName evidence="2">Uncharacterized protein</fullName>
    </submittedName>
</protein>
<dbReference type="AlphaFoldDB" id="D4BL50"/>
<dbReference type="Proteomes" id="UP000003880">
    <property type="component" value="Unassembled WGS sequence"/>
</dbReference>
<gene>
    <name evidence="2" type="ORF">CIT292_11290</name>
</gene>
<dbReference type="EMBL" id="ABWL02000042">
    <property type="protein sequence ID" value="EFE05369.1"/>
    <property type="molecule type" value="Genomic_DNA"/>
</dbReference>
<feature type="region of interest" description="Disordered" evidence="1">
    <location>
        <begin position="38"/>
        <end position="64"/>
    </location>
</feature>